<reference evidence="2" key="1">
    <citation type="journal article" date="2012" name="Stand. Genomic Sci.">
        <title>Complete genome sequence of Halopiger xanaduensis type strain (SH-6(T)).</title>
        <authorList>
            <person name="Anderson I."/>
            <person name="Tindall B.J."/>
            <person name="Rohde M."/>
            <person name="Lucas S."/>
            <person name="Han J."/>
            <person name="Lapidus A."/>
            <person name="Cheng J.F."/>
            <person name="Goodwin L."/>
            <person name="Pitluck S."/>
            <person name="Peters L."/>
            <person name="Pati A."/>
            <person name="Mikhailova N."/>
            <person name="Pagani I."/>
            <person name="Teshima H."/>
            <person name="Han C."/>
            <person name="Tapia R."/>
            <person name="Land M."/>
            <person name="Woyke T."/>
            <person name="Klenk H.P."/>
            <person name="Kyrpides N."/>
            <person name="Ivanova N."/>
        </authorList>
    </citation>
    <scope>NUCLEOTIDE SEQUENCE [LARGE SCALE GENOMIC DNA]</scope>
    <source>
        <strain evidence="2">DSM 18323 / JCM 14033 / SH-6</strain>
        <plasmid evidence="2">Plasmid pHALXA03</plasmid>
    </source>
</reference>
<dbReference type="OrthoDB" id="326043at2157"/>
<sequence length="257" mass="28074">MTVEYVIGDALERLRDEPAGSAAFVHLDDAWARPNRNGAFGVEYPTHPFDEDVADDVAGEPGVETDLTVVDMLEACYRVLEPGGVLAVDTDSHLCPRVLTYAIETWGRGCYAVHETTLLTKAGEPDRSTPGMYASSGGYSTVLVWKNAAPLPRGYAGREYHQLRCACRNQREDWGWGTVKPLAPALGWIRTYTDAGDRVIVPCAGTAPAAIAAEREYGSDVDVLAIDVEPEAREAYQRRRTDELEYQSGLGMFGKTA</sequence>
<name>F8DES8_HALXS</name>
<evidence type="ECO:0008006" key="3">
    <source>
        <dbReference type="Google" id="ProtNLM"/>
    </source>
</evidence>
<dbReference type="HOGENOM" id="CLU_1080131_0_0_2"/>
<dbReference type="SUPFAM" id="SSF53335">
    <property type="entry name" value="S-adenosyl-L-methionine-dependent methyltransferases"/>
    <property type="match status" value="1"/>
</dbReference>
<dbReference type="RefSeq" id="WP_013876056.1">
    <property type="nucleotide sequence ID" value="NC_015659.1"/>
</dbReference>
<dbReference type="AlphaFoldDB" id="F8DES8"/>
<proteinExistence type="predicted"/>
<gene>
    <name evidence="1" type="ordered locus">Halxa_0278</name>
</gene>
<evidence type="ECO:0000313" key="1">
    <source>
        <dbReference type="EMBL" id="AEH39518.1"/>
    </source>
</evidence>
<dbReference type="Proteomes" id="UP000006794">
    <property type="component" value="Plasmid pHALXA03"/>
</dbReference>
<keyword evidence="2" id="KW-1185">Reference proteome</keyword>
<organism evidence="1 2">
    <name type="scientific">Halopiger xanaduensis (strain DSM 18323 / JCM 14033 / SH-6)</name>
    <dbReference type="NCBI Taxonomy" id="797210"/>
    <lineage>
        <taxon>Archaea</taxon>
        <taxon>Methanobacteriati</taxon>
        <taxon>Methanobacteriota</taxon>
        <taxon>Stenosarchaea group</taxon>
        <taxon>Halobacteria</taxon>
        <taxon>Halobacteriales</taxon>
        <taxon>Natrialbaceae</taxon>
        <taxon>Halopiger</taxon>
    </lineage>
</organism>
<evidence type="ECO:0000313" key="2">
    <source>
        <dbReference type="Proteomes" id="UP000006794"/>
    </source>
</evidence>
<protein>
    <recommendedName>
        <fullName evidence="3">Methyltransferase</fullName>
    </recommendedName>
</protein>
<dbReference type="KEGG" id="hxa:Halxa_0278"/>
<accession>F8DES8</accession>
<dbReference type="EMBL" id="CP002842">
    <property type="protein sequence ID" value="AEH39518.1"/>
    <property type="molecule type" value="Genomic_DNA"/>
</dbReference>
<geneLocation type="plasmid" evidence="1 2">
    <name>pHALXA03</name>
</geneLocation>
<dbReference type="GeneID" id="10795632"/>
<dbReference type="Gene3D" id="3.40.50.150">
    <property type="entry name" value="Vaccinia Virus protein VP39"/>
    <property type="match status" value="1"/>
</dbReference>
<keyword evidence="1" id="KW-0614">Plasmid</keyword>
<dbReference type="InterPro" id="IPR029063">
    <property type="entry name" value="SAM-dependent_MTases_sf"/>
</dbReference>